<dbReference type="SUPFAM" id="SSF46689">
    <property type="entry name" value="Homeodomain-like"/>
    <property type="match status" value="2"/>
</dbReference>
<dbReference type="PROSITE" id="PS00041">
    <property type="entry name" value="HTH_ARAC_FAMILY_1"/>
    <property type="match status" value="1"/>
</dbReference>
<dbReference type="SMART" id="SM00871">
    <property type="entry name" value="AraC_E_bind"/>
    <property type="match status" value="1"/>
</dbReference>
<evidence type="ECO:0000256" key="1">
    <source>
        <dbReference type="ARBA" id="ARBA00023015"/>
    </source>
</evidence>
<dbReference type="GO" id="GO:0043565">
    <property type="term" value="F:sequence-specific DNA binding"/>
    <property type="evidence" value="ECO:0007669"/>
    <property type="project" value="InterPro"/>
</dbReference>
<evidence type="ECO:0000313" key="5">
    <source>
        <dbReference type="EMBL" id="KOO36720.1"/>
    </source>
</evidence>
<dbReference type="InterPro" id="IPR050959">
    <property type="entry name" value="MarA-like"/>
</dbReference>
<dbReference type="GeneID" id="87596163"/>
<dbReference type="AlphaFoldDB" id="A0A0M0KD05"/>
<keyword evidence="2" id="KW-0238">DNA-binding</keyword>
<proteinExistence type="predicted"/>
<comment type="caution">
    <text evidence="5">The sequence shown here is derived from an EMBL/GenBank/DDBJ whole genome shotgun (WGS) entry which is preliminary data.</text>
</comment>
<dbReference type="InterPro" id="IPR010499">
    <property type="entry name" value="AraC_E-bd"/>
</dbReference>
<dbReference type="Pfam" id="PF12833">
    <property type="entry name" value="HTH_18"/>
    <property type="match status" value="1"/>
</dbReference>
<dbReference type="GO" id="GO:0003700">
    <property type="term" value="F:DNA-binding transcription factor activity"/>
    <property type="evidence" value="ECO:0007669"/>
    <property type="project" value="InterPro"/>
</dbReference>
<sequence length="281" mass="32186">MDWLKRMNGAMTYIEEHLTGDIDYREVARIACCSEYHFKRMFSFIAGVTLSEYIRRRRLTLAAFELTNSQMKVIDVAVKYGYHSPDAFTRAFQSVHGITPTEARSNGHSLKAYPAMTFHISIKGGIEMNYRMEQKEAFRVVGMKKRVKLVHRGTNTDITDMLGTISDETYMQIENLSTLEPGGILNVCTNFSEGREDEGELDYYIAAATTKKCPEHLVELEIPTSTWAVFTVKGSWEDVQEMWGRIYSDWFPTSDYEHAEGPEILSSANEKSEIWIPVVKK</sequence>
<dbReference type="Pfam" id="PF06445">
    <property type="entry name" value="GyrI-like"/>
    <property type="match status" value="1"/>
</dbReference>
<dbReference type="PANTHER" id="PTHR47504">
    <property type="entry name" value="RIGHT ORIGIN-BINDING PROTEIN"/>
    <property type="match status" value="1"/>
</dbReference>
<keyword evidence="1" id="KW-0805">Transcription regulation</keyword>
<dbReference type="PRINTS" id="PR00032">
    <property type="entry name" value="HTHARAC"/>
</dbReference>
<accession>A0A0M0KD05</accession>
<reference evidence="5" key="1">
    <citation type="submission" date="2015-08" db="EMBL/GenBank/DDBJ databases">
        <title>Complete DNA Sequence of Pseudomonas syringae pv. actinidiae, the Causal Agent of Kiwifruit Canker Disease.</title>
        <authorList>
            <person name="Rikkerink E.H.A."/>
            <person name="Fineran P.C."/>
        </authorList>
    </citation>
    <scope>NUCLEOTIDE SEQUENCE</scope>
    <source>
        <strain evidence="5">DSM 13666</strain>
    </source>
</reference>
<name>A0A0M0KD05_ALKHA</name>
<evidence type="ECO:0000256" key="2">
    <source>
        <dbReference type="ARBA" id="ARBA00023125"/>
    </source>
</evidence>
<feature type="domain" description="HTH araC/xylS-type" evidence="4">
    <location>
        <begin position="8"/>
        <end position="106"/>
    </location>
</feature>
<dbReference type="InterPro" id="IPR020449">
    <property type="entry name" value="Tscrpt_reg_AraC-type_HTH"/>
</dbReference>
<keyword evidence="3" id="KW-0804">Transcription</keyword>
<dbReference type="PANTHER" id="PTHR47504:SF5">
    <property type="entry name" value="RIGHT ORIGIN-BINDING PROTEIN"/>
    <property type="match status" value="1"/>
</dbReference>
<organism evidence="5">
    <name type="scientific">Halalkalibacterium halodurans</name>
    <name type="common">Bacillus halodurans</name>
    <dbReference type="NCBI Taxonomy" id="86665"/>
    <lineage>
        <taxon>Bacteria</taxon>
        <taxon>Bacillati</taxon>
        <taxon>Bacillota</taxon>
        <taxon>Bacilli</taxon>
        <taxon>Bacillales</taxon>
        <taxon>Bacillaceae</taxon>
        <taxon>Halalkalibacterium (ex Joshi et al. 2022)</taxon>
    </lineage>
</organism>
<dbReference type="SMART" id="SM00342">
    <property type="entry name" value="HTH_ARAC"/>
    <property type="match status" value="1"/>
</dbReference>
<dbReference type="PATRIC" id="fig|136160.3.peg.4335"/>
<dbReference type="EMBL" id="LILD01000004">
    <property type="protein sequence ID" value="KOO36720.1"/>
    <property type="molecule type" value="Genomic_DNA"/>
</dbReference>
<protein>
    <submittedName>
        <fullName evidence="5">AraC family transcriptional regulator</fullName>
    </submittedName>
</protein>
<dbReference type="InterPro" id="IPR029442">
    <property type="entry name" value="GyrI-like"/>
</dbReference>
<dbReference type="PROSITE" id="PS01124">
    <property type="entry name" value="HTH_ARAC_FAMILY_2"/>
    <property type="match status" value="1"/>
</dbReference>
<dbReference type="Gene3D" id="1.10.10.60">
    <property type="entry name" value="Homeodomain-like"/>
    <property type="match status" value="2"/>
</dbReference>
<gene>
    <name evidence="5" type="ORF">AMD02_16930</name>
</gene>
<dbReference type="InterPro" id="IPR018062">
    <property type="entry name" value="HTH_AraC-typ_CS"/>
</dbReference>
<dbReference type="InterPro" id="IPR018060">
    <property type="entry name" value="HTH_AraC"/>
</dbReference>
<dbReference type="RefSeq" id="WP_053432258.1">
    <property type="nucleotide sequence ID" value="NZ_CP040441.1"/>
</dbReference>
<dbReference type="SUPFAM" id="SSF55136">
    <property type="entry name" value="Probable bacterial effector-binding domain"/>
    <property type="match status" value="1"/>
</dbReference>
<dbReference type="InterPro" id="IPR009057">
    <property type="entry name" value="Homeodomain-like_sf"/>
</dbReference>
<evidence type="ECO:0000256" key="3">
    <source>
        <dbReference type="ARBA" id="ARBA00023163"/>
    </source>
</evidence>
<evidence type="ECO:0000259" key="4">
    <source>
        <dbReference type="PROSITE" id="PS01124"/>
    </source>
</evidence>
<dbReference type="InterPro" id="IPR011256">
    <property type="entry name" value="Reg_factor_effector_dom_sf"/>
</dbReference>
<dbReference type="Gene3D" id="3.20.80.10">
    <property type="entry name" value="Regulatory factor, effector binding domain"/>
    <property type="match status" value="1"/>
</dbReference>